<evidence type="ECO:0000313" key="11">
    <source>
        <dbReference type="Proteomes" id="UP000009296"/>
    </source>
</evidence>
<feature type="binding site" evidence="6">
    <location>
        <position position="168"/>
    </location>
    <ligand>
        <name>L-ornithine</name>
        <dbReference type="ChEBI" id="CHEBI:46911"/>
    </ligand>
</feature>
<dbReference type="PRINTS" id="PR00102">
    <property type="entry name" value="OTCASE"/>
</dbReference>
<feature type="binding site" evidence="6">
    <location>
        <position position="233"/>
    </location>
    <ligand>
        <name>L-ornithine</name>
        <dbReference type="ChEBI" id="CHEBI:46911"/>
    </ligand>
</feature>
<evidence type="ECO:0000256" key="6">
    <source>
        <dbReference type="HAMAP-Rule" id="MF_01109"/>
    </source>
</evidence>
<dbReference type="NCBIfam" id="NF001986">
    <property type="entry name" value="PRK00779.1"/>
    <property type="match status" value="1"/>
</dbReference>
<comment type="similarity">
    <text evidence="1 6">Belongs to the aspartate/ornithine carbamoyltransferase superfamily. OTCase family.</text>
</comment>
<feature type="binding site" evidence="6">
    <location>
        <begin position="237"/>
        <end position="238"/>
    </location>
    <ligand>
        <name>L-ornithine</name>
        <dbReference type="ChEBI" id="CHEBI:46911"/>
    </ligand>
</feature>
<dbReference type="HOGENOM" id="CLU_043846_3_2_2"/>
<name>F8AN85_METOI</name>
<dbReference type="GO" id="GO:0004585">
    <property type="term" value="F:ornithine carbamoyltransferase activity"/>
    <property type="evidence" value="ECO:0007669"/>
    <property type="project" value="UniProtKB-UniRule"/>
</dbReference>
<keyword evidence="4 6" id="KW-0808">Transferase</keyword>
<protein>
    <recommendedName>
        <fullName evidence="2 7">Ornithine carbamoyltransferase</fullName>
        <ecNumber evidence="2 7">2.1.3.3</ecNumber>
    </recommendedName>
</protein>
<keyword evidence="6" id="KW-0963">Cytoplasm</keyword>
<dbReference type="EC" id="2.1.3.3" evidence="2 7"/>
<dbReference type="KEGG" id="mok:Metok_1035"/>
<dbReference type="InterPro" id="IPR006131">
    <property type="entry name" value="Asp_carbamoyltransf_Asp/Orn-bd"/>
</dbReference>
<feature type="binding site" evidence="6">
    <location>
        <begin position="59"/>
        <end position="62"/>
    </location>
    <ligand>
        <name>carbamoyl phosphate</name>
        <dbReference type="ChEBI" id="CHEBI:58228"/>
    </ligand>
</feature>
<dbReference type="SUPFAM" id="SSF53671">
    <property type="entry name" value="Aspartate/ornithine carbamoyltransferase"/>
    <property type="match status" value="1"/>
</dbReference>
<dbReference type="GO" id="GO:0016597">
    <property type="term" value="F:amino acid binding"/>
    <property type="evidence" value="ECO:0007669"/>
    <property type="project" value="InterPro"/>
</dbReference>
<dbReference type="PANTHER" id="PTHR45753:SF3">
    <property type="entry name" value="ORNITHINE TRANSCARBAMYLASE, MITOCHONDRIAL"/>
    <property type="match status" value="1"/>
</dbReference>
<proteinExistence type="inferred from homology"/>
<dbReference type="Proteomes" id="UP000009296">
    <property type="component" value="Chromosome"/>
</dbReference>
<gene>
    <name evidence="10" type="ordered locus">Metok_1035</name>
</gene>
<sequence>MIYVYLCYIGDNMHLLTLGDLERNDVENIIKDAIYFKQNRKTMDILKDKNIALIFESPSTRTRISFDIAVNELGGHSLMLNTGETHLGKKESIKDTARVMSRYVDGIVARVKNHKTLEELAKYGNVPVINALSNLAHPCQILADILTIKEHKNKLKGLKLSYFGDGNNVCNSLLIGGALLGMDVYAATPKGYEPNAMFVKKALEIVDKYGEGSITLTNDPKEGAEDADVLYTDVWISMSDKNKDLDEVNKIFPPYQINEKLLSYAKNNAIVMHCLPANRGMEITDDVIDGKQSVVYDEAENRLHAQKAVFKYIFEKE</sequence>
<dbReference type="InterPro" id="IPR024904">
    <property type="entry name" value="OTCase_ArgI"/>
</dbReference>
<dbReference type="STRING" id="647113.Metok_1035"/>
<dbReference type="GO" id="GO:0005737">
    <property type="term" value="C:cytoplasm"/>
    <property type="evidence" value="ECO:0007669"/>
    <property type="project" value="UniProtKB-SubCell"/>
</dbReference>
<accession>F8AN85</accession>
<evidence type="ECO:0000256" key="4">
    <source>
        <dbReference type="ARBA" id="ARBA00022679"/>
    </source>
</evidence>
<evidence type="ECO:0000256" key="2">
    <source>
        <dbReference type="ARBA" id="ARBA00013007"/>
    </source>
</evidence>
<dbReference type="Pfam" id="PF00185">
    <property type="entry name" value="OTCace"/>
    <property type="match status" value="1"/>
</dbReference>
<evidence type="ECO:0000256" key="1">
    <source>
        <dbReference type="ARBA" id="ARBA00007805"/>
    </source>
</evidence>
<feature type="binding site" evidence="6">
    <location>
        <position position="110"/>
    </location>
    <ligand>
        <name>carbamoyl phosphate</name>
        <dbReference type="ChEBI" id="CHEBI:58228"/>
    </ligand>
</feature>
<comment type="caution">
    <text evidence="6">Lacks conserved residue(s) required for the propagation of feature annotation.</text>
</comment>
<evidence type="ECO:0000256" key="3">
    <source>
        <dbReference type="ARBA" id="ARBA00022605"/>
    </source>
</evidence>
<evidence type="ECO:0000259" key="9">
    <source>
        <dbReference type="Pfam" id="PF02729"/>
    </source>
</evidence>
<evidence type="ECO:0000256" key="5">
    <source>
        <dbReference type="ARBA" id="ARBA00048772"/>
    </source>
</evidence>
<keyword evidence="3" id="KW-0028">Amino-acid biosynthesis</keyword>
<dbReference type="EMBL" id="CP002792">
    <property type="protein sequence ID" value="AEH07005.1"/>
    <property type="molecule type" value="Genomic_DNA"/>
</dbReference>
<dbReference type="GO" id="GO:0042450">
    <property type="term" value="P:L-arginine biosynthetic process via ornithine"/>
    <property type="evidence" value="ECO:0007669"/>
    <property type="project" value="UniProtKB-UniRule"/>
</dbReference>
<comment type="subcellular location">
    <subcellularLocation>
        <location evidence="6">Cytoplasm</location>
    </subcellularLocation>
</comment>
<evidence type="ECO:0000313" key="10">
    <source>
        <dbReference type="EMBL" id="AEH07005.1"/>
    </source>
</evidence>
<reference evidence="10" key="1">
    <citation type="submission" date="2011-05" db="EMBL/GenBank/DDBJ databases">
        <title>Complete sequence of chromosome of Methanothermococcus okinawensis IH1.</title>
        <authorList>
            <consortium name="US DOE Joint Genome Institute"/>
            <person name="Lucas S."/>
            <person name="Han J."/>
            <person name="Lapidus A."/>
            <person name="Cheng J.-F."/>
            <person name="Goodwin L."/>
            <person name="Pitluck S."/>
            <person name="Peters L."/>
            <person name="Mikhailova N."/>
            <person name="Held B."/>
            <person name="Han C."/>
            <person name="Tapia R."/>
            <person name="Land M."/>
            <person name="Hauser L."/>
            <person name="Kyrpides N."/>
            <person name="Ivanova N."/>
            <person name="Pagani I."/>
            <person name="Sieprawska-Lupa M."/>
            <person name="Takai K."/>
            <person name="Miyazaki J."/>
            <person name="Whitman W."/>
            <person name="Woyke T."/>
        </authorList>
    </citation>
    <scope>NUCLEOTIDE SEQUENCE</scope>
    <source>
        <strain evidence="10">IH1</strain>
    </source>
</reference>
<dbReference type="Gene3D" id="3.40.50.1370">
    <property type="entry name" value="Aspartate/ornithine carbamoyltransferase"/>
    <property type="match status" value="2"/>
</dbReference>
<dbReference type="PANTHER" id="PTHR45753">
    <property type="entry name" value="ORNITHINE CARBAMOYLTRANSFERASE, MITOCHONDRIAL"/>
    <property type="match status" value="1"/>
</dbReference>
<dbReference type="InterPro" id="IPR002292">
    <property type="entry name" value="Orn/put_carbamltrans"/>
</dbReference>
<feature type="domain" description="Aspartate/ornithine carbamoyltransferase Asp/Orn-binding" evidence="8">
    <location>
        <begin position="156"/>
        <end position="312"/>
    </location>
</feature>
<dbReference type="NCBIfam" id="TIGR00658">
    <property type="entry name" value="orni_carb_tr"/>
    <property type="match status" value="1"/>
</dbReference>
<keyword evidence="11" id="KW-1185">Reference proteome</keyword>
<dbReference type="eggNOG" id="arCOG00912">
    <property type="taxonomic scope" value="Archaea"/>
</dbReference>
<organism evidence="10 11">
    <name type="scientific">Methanothermococcus okinawensis (strain DSM 14208 / JCM 11175 / IH1)</name>
    <dbReference type="NCBI Taxonomy" id="647113"/>
    <lineage>
        <taxon>Archaea</taxon>
        <taxon>Methanobacteriati</taxon>
        <taxon>Methanobacteriota</taxon>
        <taxon>Methanomada group</taxon>
        <taxon>Methanococci</taxon>
        <taxon>Methanococcales</taxon>
        <taxon>Methanococcaceae</taxon>
        <taxon>Methanothermococcus</taxon>
    </lineage>
</organism>
<comment type="catalytic activity">
    <reaction evidence="5 6">
        <text>carbamoyl phosphate + L-ornithine = L-citrulline + phosphate + H(+)</text>
        <dbReference type="Rhea" id="RHEA:19513"/>
        <dbReference type="ChEBI" id="CHEBI:15378"/>
        <dbReference type="ChEBI" id="CHEBI:43474"/>
        <dbReference type="ChEBI" id="CHEBI:46911"/>
        <dbReference type="ChEBI" id="CHEBI:57743"/>
        <dbReference type="ChEBI" id="CHEBI:58228"/>
        <dbReference type="EC" id="2.1.3.3"/>
    </reaction>
</comment>
<dbReference type="HAMAP" id="MF_01109">
    <property type="entry name" value="OTCase"/>
    <property type="match status" value="1"/>
</dbReference>
<dbReference type="InterPro" id="IPR036901">
    <property type="entry name" value="Asp/Orn_carbamoylTrfase_sf"/>
</dbReference>
<feature type="binding site" evidence="6">
    <location>
        <begin position="137"/>
        <end position="140"/>
    </location>
    <ligand>
        <name>carbamoyl phosphate</name>
        <dbReference type="ChEBI" id="CHEBI:58228"/>
    </ligand>
</feature>
<dbReference type="InterPro" id="IPR006132">
    <property type="entry name" value="Asp/Orn_carbamoyltranf_P-bd"/>
</dbReference>
<feature type="binding site" evidence="6">
    <location>
        <begin position="274"/>
        <end position="275"/>
    </location>
    <ligand>
        <name>carbamoyl phosphate</name>
        <dbReference type="ChEBI" id="CHEBI:58228"/>
    </ligand>
</feature>
<evidence type="ECO:0000259" key="8">
    <source>
        <dbReference type="Pfam" id="PF00185"/>
    </source>
</evidence>
<dbReference type="FunFam" id="3.40.50.1370:FF:000008">
    <property type="entry name" value="Ornithine carbamoyltransferase"/>
    <property type="match status" value="1"/>
</dbReference>
<evidence type="ECO:0000256" key="7">
    <source>
        <dbReference type="NCBIfam" id="TIGR00658"/>
    </source>
</evidence>
<feature type="binding site" evidence="6">
    <location>
        <position position="302"/>
    </location>
    <ligand>
        <name>carbamoyl phosphate</name>
        <dbReference type="ChEBI" id="CHEBI:58228"/>
    </ligand>
</feature>
<dbReference type="AlphaFoldDB" id="F8AN85"/>
<dbReference type="InterPro" id="IPR006130">
    <property type="entry name" value="Asp/Orn_carbamoylTrfase"/>
</dbReference>
<dbReference type="Pfam" id="PF02729">
    <property type="entry name" value="OTCace_N"/>
    <property type="match status" value="1"/>
</dbReference>
<dbReference type="GO" id="GO:0019240">
    <property type="term" value="P:citrulline biosynthetic process"/>
    <property type="evidence" value="ECO:0007669"/>
    <property type="project" value="TreeGrafter"/>
</dbReference>
<feature type="domain" description="Aspartate/ornithine carbamoyltransferase carbamoyl-P binding" evidence="9">
    <location>
        <begin position="14"/>
        <end position="150"/>
    </location>
</feature>
<dbReference type="PRINTS" id="PR00100">
    <property type="entry name" value="AOTCASE"/>
</dbReference>